<dbReference type="Proteomes" id="UP000019426">
    <property type="component" value="Chromosome M2/40_rep1"/>
</dbReference>
<dbReference type="Gene3D" id="3.60.21.10">
    <property type="match status" value="1"/>
</dbReference>
<dbReference type="PANTHER" id="PTHR31302:SF22">
    <property type="entry name" value="PHOSPHOESTERASE"/>
    <property type="match status" value="1"/>
</dbReference>
<gene>
    <name evidence="2" type="ORF">CM240_0933</name>
</gene>
<dbReference type="EMBL" id="HG917868">
    <property type="protein sequence ID" value="CDM68097.1"/>
    <property type="molecule type" value="Genomic_DNA"/>
</dbReference>
<dbReference type="RefSeq" id="WP_044036944.1">
    <property type="nucleotide sequence ID" value="NZ_HG917868.1"/>
</dbReference>
<sequence length="229" mass="26930">MSLYAISDLHLAFNVDKPMDIFGSKWENHVSRLEENWRRKITEEDTVLIGGDISWGMNMDETIEELDWIHRLPGKKIIIKGNHDYWWNSITKLNSMYDNMKFIQNNSFSYEDYGICGTRGWIIAEEENASEHDKKIYNRELLRLRMSIEDARKKGFTKIIAMIHYPPILEKDNKTKLVEILEEYNVEKVIYGHIHGQGLSRAFKGFIGECEYILTSGDFIDFDPIKIIE</sequence>
<dbReference type="Pfam" id="PF00149">
    <property type="entry name" value="Metallophos"/>
    <property type="match status" value="1"/>
</dbReference>
<evidence type="ECO:0000259" key="1">
    <source>
        <dbReference type="Pfam" id="PF00149"/>
    </source>
</evidence>
<evidence type="ECO:0000313" key="3">
    <source>
        <dbReference type="Proteomes" id="UP000019426"/>
    </source>
</evidence>
<dbReference type="SUPFAM" id="SSF56300">
    <property type="entry name" value="Metallo-dependent phosphatases"/>
    <property type="match status" value="1"/>
</dbReference>
<organism evidence="2 3">
    <name type="scientific">Clostridium bornimense</name>
    <dbReference type="NCBI Taxonomy" id="1216932"/>
    <lineage>
        <taxon>Bacteria</taxon>
        <taxon>Bacillati</taxon>
        <taxon>Bacillota</taxon>
        <taxon>Clostridia</taxon>
        <taxon>Eubacteriales</taxon>
        <taxon>Clostridiaceae</taxon>
        <taxon>Clostridium</taxon>
    </lineage>
</organism>
<dbReference type="PANTHER" id="PTHR31302">
    <property type="entry name" value="TRANSMEMBRANE PROTEIN WITH METALLOPHOSPHOESTERASE DOMAIN-RELATED"/>
    <property type="match status" value="1"/>
</dbReference>
<dbReference type="STRING" id="1216932.CM240_0933"/>
<dbReference type="HOGENOM" id="CLU_1183887_0_0_9"/>
<dbReference type="eggNOG" id="COG1768">
    <property type="taxonomic scope" value="Bacteria"/>
</dbReference>
<reference evidence="2 3" key="1">
    <citation type="submission" date="2013-11" db="EMBL/GenBank/DDBJ databases">
        <title>Complete genome sequence of Clostridum sp. M2/40.</title>
        <authorList>
            <person name="Wibberg D."/>
            <person name="Puehler A."/>
            <person name="Schlueter A."/>
        </authorList>
    </citation>
    <scope>NUCLEOTIDE SEQUENCE [LARGE SCALE GENOMIC DNA]</scope>
    <source>
        <strain evidence="3">M2/40</strain>
    </source>
</reference>
<protein>
    <submittedName>
        <fullName evidence="2">Metallophosphoesterase</fullName>
    </submittedName>
</protein>
<proteinExistence type="predicted"/>
<accession>W6S1C9</accession>
<dbReference type="PIRSF" id="PIRSF033094">
    <property type="entry name" value="Pesterase_CT488"/>
    <property type="match status" value="1"/>
</dbReference>
<dbReference type="GO" id="GO:0016787">
    <property type="term" value="F:hydrolase activity"/>
    <property type="evidence" value="ECO:0007669"/>
    <property type="project" value="InterPro"/>
</dbReference>
<evidence type="ECO:0000313" key="2">
    <source>
        <dbReference type="EMBL" id="CDM68097.1"/>
    </source>
</evidence>
<dbReference type="InterPro" id="IPR004843">
    <property type="entry name" value="Calcineurin-like_PHP"/>
</dbReference>
<dbReference type="InterPro" id="IPR029052">
    <property type="entry name" value="Metallo-depent_PP-like"/>
</dbReference>
<dbReference type="PATRIC" id="fig|1216932.3.peg.919"/>
<dbReference type="AlphaFoldDB" id="W6S1C9"/>
<dbReference type="InterPro" id="IPR051158">
    <property type="entry name" value="Metallophosphoesterase_sf"/>
</dbReference>
<dbReference type="OrthoDB" id="8610138at2"/>
<keyword evidence="3" id="KW-1185">Reference proteome</keyword>
<feature type="domain" description="Calcineurin-like phosphoesterase" evidence="1">
    <location>
        <begin position="1"/>
        <end position="196"/>
    </location>
</feature>
<name>W6S1C9_9CLOT</name>
<dbReference type="KEGG" id="clt:CM240_0933"/>
<dbReference type="InterPro" id="IPR014578">
    <property type="entry name" value="Pesterase_CT488"/>
</dbReference>